<dbReference type="InterPro" id="IPR006683">
    <property type="entry name" value="Thioestr_dom"/>
</dbReference>
<evidence type="ECO:0000259" key="3">
    <source>
        <dbReference type="Pfam" id="PF03061"/>
    </source>
</evidence>
<organism evidence="4 5">
    <name type="scientific">Oldenlandia corymbosa var. corymbosa</name>
    <dbReference type="NCBI Taxonomy" id="529605"/>
    <lineage>
        <taxon>Eukaryota</taxon>
        <taxon>Viridiplantae</taxon>
        <taxon>Streptophyta</taxon>
        <taxon>Embryophyta</taxon>
        <taxon>Tracheophyta</taxon>
        <taxon>Spermatophyta</taxon>
        <taxon>Magnoliopsida</taxon>
        <taxon>eudicotyledons</taxon>
        <taxon>Gunneridae</taxon>
        <taxon>Pentapetalae</taxon>
        <taxon>asterids</taxon>
        <taxon>lamiids</taxon>
        <taxon>Gentianales</taxon>
        <taxon>Rubiaceae</taxon>
        <taxon>Rubioideae</taxon>
        <taxon>Spermacoceae</taxon>
        <taxon>Hedyotis-Oldenlandia complex</taxon>
        <taxon>Oldenlandia</taxon>
    </lineage>
</organism>
<accession>A0AAV1D2E1</accession>
<evidence type="ECO:0000256" key="1">
    <source>
        <dbReference type="ARBA" id="ARBA00008324"/>
    </source>
</evidence>
<comment type="similarity">
    <text evidence="1">Belongs to the thioesterase PaaI family.</text>
</comment>
<feature type="domain" description="Thioesterase" evidence="3">
    <location>
        <begin position="96"/>
        <end position="172"/>
    </location>
</feature>
<proteinExistence type="inferred from homology"/>
<evidence type="ECO:0000256" key="2">
    <source>
        <dbReference type="SAM" id="MobiDB-lite"/>
    </source>
</evidence>
<gene>
    <name evidence="4" type="ORF">OLC1_LOCUS11254</name>
</gene>
<dbReference type="InterPro" id="IPR039298">
    <property type="entry name" value="ACOT13"/>
</dbReference>
<keyword evidence="5" id="KW-1185">Reference proteome</keyword>
<protein>
    <submittedName>
        <fullName evidence="4">OLC1v1039124C1</fullName>
    </submittedName>
</protein>
<name>A0AAV1D2E1_OLDCO</name>
<dbReference type="Gene3D" id="3.10.129.10">
    <property type="entry name" value="Hotdog Thioesterase"/>
    <property type="match status" value="1"/>
</dbReference>
<dbReference type="GO" id="GO:0047617">
    <property type="term" value="F:fatty acyl-CoA hydrolase activity"/>
    <property type="evidence" value="ECO:0007669"/>
    <property type="project" value="InterPro"/>
</dbReference>
<dbReference type="Pfam" id="PF03061">
    <property type="entry name" value="4HBT"/>
    <property type="match status" value="1"/>
</dbReference>
<dbReference type="Proteomes" id="UP001161247">
    <property type="component" value="Chromosome 4"/>
</dbReference>
<dbReference type="AlphaFoldDB" id="A0AAV1D2E1"/>
<feature type="compositionally biased region" description="Basic and acidic residues" evidence="2">
    <location>
        <begin position="1"/>
        <end position="10"/>
    </location>
</feature>
<evidence type="ECO:0000313" key="4">
    <source>
        <dbReference type="EMBL" id="CAI9101731.1"/>
    </source>
</evidence>
<sequence>MGATDKDERPFNFAGDDDLPSDADEHPTVSKDIVSDALLMVRAFFADVRFSSAIPAHLNSTDSYSDFFRHFLKVRSIKPGKISCLLVVKPPILNLYGGMHGGAVAAVSELMATACARTVVGKEKDVFLGELSTSYLSAAPSESKVIVDGSVVRSGRSLTVVAIEFKLEESGKLVYTSRATLYHLPPASL</sequence>
<dbReference type="SUPFAM" id="SSF54637">
    <property type="entry name" value="Thioesterase/thiol ester dehydrase-isomerase"/>
    <property type="match status" value="1"/>
</dbReference>
<dbReference type="PANTHER" id="PTHR21660">
    <property type="entry name" value="THIOESTERASE SUPERFAMILY MEMBER-RELATED"/>
    <property type="match status" value="1"/>
</dbReference>
<evidence type="ECO:0000313" key="5">
    <source>
        <dbReference type="Proteomes" id="UP001161247"/>
    </source>
</evidence>
<dbReference type="CDD" id="cd03443">
    <property type="entry name" value="PaaI_thioesterase"/>
    <property type="match status" value="1"/>
</dbReference>
<reference evidence="4" key="1">
    <citation type="submission" date="2023-03" db="EMBL/GenBank/DDBJ databases">
        <authorList>
            <person name="Julca I."/>
        </authorList>
    </citation>
    <scope>NUCLEOTIDE SEQUENCE</scope>
</reference>
<dbReference type="EMBL" id="OX459121">
    <property type="protein sequence ID" value="CAI9101731.1"/>
    <property type="molecule type" value="Genomic_DNA"/>
</dbReference>
<dbReference type="InterPro" id="IPR029069">
    <property type="entry name" value="HotDog_dom_sf"/>
</dbReference>
<feature type="region of interest" description="Disordered" evidence="2">
    <location>
        <begin position="1"/>
        <end position="27"/>
    </location>
</feature>
<dbReference type="PANTHER" id="PTHR21660:SF12">
    <property type="entry name" value="OS07G0462700 PROTEIN"/>
    <property type="match status" value="1"/>
</dbReference>